<dbReference type="AlphaFoldDB" id="A0A9P5NHI1"/>
<feature type="region of interest" description="Disordered" evidence="1">
    <location>
        <begin position="346"/>
        <end position="539"/>
    </location>
</feature>
<feature type="compositionally biased region" description="Polar residues" evidence="1">
    <location>
        <begin position="454"/>
        <end position="468"/>
    </location>
</feature>
<dbReference type="Proteomes" id="UP000724874">
    <property type="component" value="Unassembled WGS sequence"/>
</dbReference>
<evidence type="ECO:0000256" key="1">
    <source>
        <dbReference type="SAM" id="MobiDB-lite"/>
    </source>
</evidence>
<feature type="compositionally biased region" description="Basic and acidic residues" evidence="1">
    <location>
        <begin position="517"/>
        <end position="530"/>
    </location>
</feature>
<accession>A0A9P5NHI1</accession>
<reference evidence="2" key="1">
    <citation type="submission" date="2020-11" db="EMBL/GenBank/DDBJ databases">
        <authorList>
            <consortium name="DOE Joint Genome Institute"/>
            <person name="Ahrendt S."/>
            <person name="Riley R."/>
            <person name="Andreopoulos W."/>
            <person name="LaButti K."/>
            <person name="Pangilinan J."/>
            <person name="Ruiz-duenas F.J."/>
            <person name="Barrasa J.M."/>
            <person name="Sanchez-Garcia M."/>
            <person name="Camarero S."/>
            <person name="Miyauchi S."/>
            <person name="Serrano A."/>
            <person name="Linde D."/>
            <person name="Babiker R."/>
            <person name="Drula E."/>
            <person name="Ayuso-Fernandez I."/>
            <person name="Pacheco R."/>
            <person name="Padilla G."/>
            <person name="Ferreira P."/>
            <person name="Barriuso J."/>
            <person name="Kellner H."/>
            <person name="Castanera R."/>
            <person name="Alfaro M."/>
            <person name="Ramirez L."/>
            <person name="Pisabarro A.G."/>
            <person name="Kuo A."/>
            <person name="Tritt A."/>
            <person name="Lipzen A."/>
            <person name="He G."/>
            <person name="Yan M."/>
            <person name="Ng V."/>
            <person name="Cullen D."/>
            <person name="Martin F."/>
            <person name="Rosso M.-N."/>
            <person name="Henrissat B."/>
            <person name="Hibbett D."/>
            <person name="Martinez A.T."/>
            <person name="Grigoriev I.V."/>
        </authorList>
    </citation>
    <scope>NUCLEOTIDE SEQUENCE</scope>
    <source>
        <strain evidence="2">AH 44721</strain>
    </source>
</reference>
<feature type="region of interest" description="Disordered" evidence="1">
    <location>
        <begin position="140"/>
        <end position="244"/>
    </location>
</feature>
<sequence>MADNTVLTSPNTEAMNQLKDPLVATVDKGEPPSEWASSTLTALGPAESKSGPAEATQLSNRDPATPSSTGGASSTATTPGVPVPGAYPRENHVGSSSISEDAHYVKDTAVHALETAKEYVVTTSEHVGAKVGEYLPESVASYLPPSMHPAHSDAKSLSSGPAETARNSDQVTVEGVPTSTHAPTSPESHSPGHNEPKSETMRESQPSTFLSTPSRGDGSGASEDASTHSLAGSRVHDRKSPNNVIECDSYSFTTAPNVAEFPQLNAELKKKPEQTSKSVNPPDHQDRPNIEHHAEETRCIPPVRVAAPDLPTETKWHAPDRSASGQAIPNVIARDYPVGSVDVKNFGFTHRDSGSSDVATPGHGDANVAAAAAASPALPPTPGMGESLKGKEKEKSVDRGKDEALTRAGDHAVTPSSGITAADLIQERATADPGASTSATDAPPPGLPARKTEAANQTATSTGNTSQKRTIHSEPAAGKPVVRSASQSKASSGNGTQKTKSGFMEKIKGEMMVLSGKLEHKQEKVDEGKRMMGKSASKN</sequence>
<dbReference type="OrthoDB" id="3268823at2759"/>
<keyword evidence="3" id="KW-1185">Reference proteome</keyword>
<gene>
    <name evidence="2" type="ORF">CPB84DRAFT_1789676</name>
</gene>
<evidence type="ECO:0000313" key="2">
    <source>
        <dbReference type="EMBL" id="KAF8883901.1"/>
    </source>
</evidence>
<feature type="compositionally biased region" description="Polar residues" evidence="1">
    <location>
        <begin position="1"/>
        <end position="15"/>
    </location>
</feature>
<dbReference type="EMBL" id="JADNYJ010000112">
    <property type="protein sequence ID" value="KAF8883901.1"/>
    <property type="molecule type" value="Genomic_DNA"/>
</dbReference>
<proteinExistence type="predicted"/>
<feature type="compositionally biased region" description="Polar residues" evidence="1">
    <location>
        <begin position="484"/>
        <end position="500"/>
    </location>
</feature>
<name>A0A9P5NHI1_GYMJU</name>
<feature type="region of interest" description="Disordered" evidence="1">
    <location>
        <begin position="1"/>
        <end position="102"/>
    </location>
</feature>
<feature type="region of interest" description="Disordered" evidence="1">
    <location>
        <begin position="263"/>
        <end position="304"/>
    </location>
</feature>
<feature type="compositionally biased region" description="Basic and acidic residues" evidence="1">
    <location>
        <begin position="190"/>
        <end position="202"/>
    </location>
</feature>
<feature type="compositionally biased region" description="Polar residues" evidence="1">
    <location>
        <begin position="155"/>
        <end position="188"/>
    </location>
</feature>
<feature type="compositionally biased region" description="Polar residues" evidence="1">
    <location>
        <begin position="203"/>
        <end position="214"/>
    </location>
</feature>
<protein>
    <submittedName>
        <fullName evidence="2">Uncharacterized protein</fullName>
    </submittedName>
</protein>
<organism evidence="2 3">
    <name type="scientific">Gymnopilus junonius</name>
    <name type="common">Spectacular rustgill mushroom</name>
    <name type="synonym">Gymnopilus spectabilis subsp. junonius</name>
    <dbReference type="NCBI Taxonomy" id="109634"/>
    <lineage>
        <taxon>Eukaryota</taxon>
        <taxon>Fungi</taxon>
        <taxon>Dikarya</taxon>
        <taxon>Basidiomycota</taxon>
        <taxon>Agaricomycotina</taxon>
        <taxon>Agaricomycetes</taxon>
        <taxon>Agaricomycetidae</taxon>
        <taxon>Agaricales</taxon>
        <taxon>Agaricineae</taxon>
        <taxon>Hymenogastraceae</taxon>
        <taxon>Gymnopilus</taxon>
    </lineage>
</organism>
<feature type="compositionally biased region" description="Basic and acidic residues" evidence="1">
    <location>
        <begin position="283"/>
        <end position="298"/>
    </location>
</feature>
<feature type="compositionally biased region" description="Basic and acidic residues" evidence="1">
    <location>
        <begin position="388"/>
        <end position="410"/>
    </location>
</feature>
<feature type="compositionally biased region" description="Low complexity" evidence="1">
    <location>
        <begin position="63"/>
        <end position="80"/>
    </location>
</feature>
<feature type="compositionally biased region" description="Low complexity" evidence="1">
    <location>
        <begin position="366"/>
        <end position="376"/>
    </location>
</feature>
<comment type="caution">
    <text evidence="2">The sequence shown here is derived from an EMBL/GenBank/DDBJ whole genome shotgun (WGS) entry which is preliminary data.</text>
</comment>
<evidence type="ECO:0000313" key="3">
    <source>
        <dbReference type="Proteomes" id="UP000724874"/>
    </source>
</evidence>